<feature type="region of interest" description="Disordered" evidence="1">
    <location>
        <begin position="1"/>
        <end position="21"/>
    </location>
</feature>
<evidence type="ECO:0000313" key="3">
    <source>
        <dbReference type="Proteomes" id="UP000651156"/>
    </source>
</evidence>
<name>A0ABR9UT09_9CHRO</name>
<gene>
    <name evidence="2" type="ORF">IQ230_13770</name>
</gene>
<sequence>MLHHLPHFASPSASSVGSANNANLTNSSGSNALIQGNAGISVDNSTKNFADQNQNNHTFKIGDQVQIDCPGSKYHGKIGTITRLKQGYKYGQTIHLADIRFPGVSRAWEAQVNWLRPVTPDAKP</sequence>
<reference evidence="2 3" key="1">
    <citation type="submission" date="2020-10" db="EMBL/GenBank/DDBJ databases">
        <authorList>
            <person name="Castelo-Branco R."/>
            <person name="Eusebio N."/>
            <person name="Adriana R."/>
            <person name="Vieira A."/>
            <person name="Brugerolle De Fraissinette N."/>
            <person name="Rezende De Castro R."/>
            <person name="Schneider M.P."/>
            <person name="Vasconcelos V."/>
            <person name="Leao P.N."/>
        </authorList>
    </citation>
    <scope>NUCLEOTIDE SEQUENCE [LARGE SCALE GENOMIC DNA]</scope>
    <source>
        <strain evidence="2 3">LEGE 06123</strain>
    </source>
</reference>
<dbReference type="EMBL" id="JADEWN010000032">
    <property type="protein sequence ID" value="MBE9191394.1"/>
    <property type="molecule type" value="Genomic_DNA"/>
</dbReference>
<feature type="compositionally biased region" description="Low complexity" evidence="1">
    <location>
        <begin position="9"/>
        <end position="21"/>
    </location>
</feature>
<comment type="caution">
    <text evidence="2">The sequence shown here is derived from an EMBL/GenBank/DDBJ whole genome shotgun (WGS) entry which is preliminary data.</text>
</comment>
<keyword evidence="3" id="KW-1185">Reference proteome</keyword>
<proteinExistence type="predicted"/>
<evidence type="ECO:0000313" key="2">
    <source>
        <dbReference type="EMBL" id="MBE9191394.1"/>
    </source>
</evidence>
<protein>
    <recommendedName>
        <fullName evidence="4">KOW domain-containing protein</fullName>
    </recommendedName>
</protein>
<evidence type="ECO:0000256" key="1">
    <source>
        <dbReference type="SAM" id="MobiDB-lite"/>
    </source>
</evidence>
<organism evidence="2 3">
    <name type="scientific">Gloeocapsopsis crepidinum LEGE 06123</name>
    <dbReference type="NCBI Taxonomy" id="588587"/>
    <lineage>
        <taxon>Bacteria</taxon>
        <taxon>Bacillati</taxon>
        <taxon>Cyanobacteriota</taxon>
        <taxon>Cyanophyceae</taxon>
        <taxon>Oscillatoriophycideae</taxon>
        <taxon>Chroococcales</taxon>
        <taxon>Chroococcaceae</taxon>
        <taxon>Gloeocapsopsis</taxon>
    </lineage>
</organism>
<evidence type="ECO:0008006" key="4">
    <source>
        <dbReference type="Google" id="ProtNLM"/>
    </source>
</evidence>
<dbReference type="Proteomes" id="UP000651156">
    <property type="component" value="Unassembled WGS sequence"/>
</dbReference>
<accession>A0ABR9UT09</accession>
<dbReference type="RefSeq" id="WP_193932539.1">
    <property type="nucleotide sequence ID" value="NZ_CAWPMZ010000062.1"/>
</dbReference>